<dbReference type="GO" id="GO:0009306">
    <property type="term" value="P:protein secretion"/>
    <property type="evidence" value="ECO:0007669"/>
    <property type="project" value="InterPro"/>
</dbReference>
<feature type="domain" description="T2SS protein K first SAM-like" evidence="13">
    <location>
        <begin position="143"/>
        <end position="241"/>
    </location>
</feature>
<dbReference type="Proteomes" id="UP000199496">
    <property type="component" value="Unassembled WGS sequence"/>
</dbReference>
<feature type="region of interest" description="Disordered" evidence="11">
    <location>
        <begin position="1"/>
        <end position="23"/>
    </location>
</feature>
<evidence type="ECO:0000256" key="1">
    <source>
        <dbReference type="ARBA" id="ARBA00004533"/>
    </source>
</evidence>
<dbReference type="STRING" id="867345.SAMN05421693_11235"/>
<dbReference type="InterPro" id="IPR045584">
    <property type="entry name" value="Pilin-like"/>
</dbReference>
<dbReference type="InterPro" id="IPR038072">
    <property type="entry name" value="GspK_central_sf"/>
</dbReference>
<sequence length="309" mass="34634">MRATDPIRTPPDTSCQRVHSPRLSPLPYRPQRQWAHCLSWRDQGHATQRGVALITALLVVALATIVAVSMATRQHLDIRRTTNILTHDQAYHLSLGAETYALQLLGERNEAGELPWEACLSPVIPVDLEGAELLIWVEDLHCRFNLNGLIRKDEASRQGFIRLLENIAQASPELRLDPEYLLTQILDWFDPSTDPPVYRSLDPPYLSGNQPMVSATELRLVAGVTPPVWQALAPYVTALPDTMAPMNLEMAPDILQRAFGGEGEAEAVTSRYFRLMVRTELAGRRFLLCSVLDSLEQQVLLREQTACDP</sequence>
<feature type="transmembrane region" description="Helical" evidence="12">
    <location>
        <begin position="50"/>
        <end position="71"/>
    </location>
</feature>
<evidence type="ECO:0000256" key="8">
    <source>
        <dbReference type="ARBA" id="ARBA00022989"/>
    </source>
</evidence>
<name>A0A1H9C474_9GAMM</name>
<comment type="subcellular location">
    <subcellularLocation>
        <location evidence="1 10">Cell inner membrane</location>
    </subcellularLocation>
</comment>
<comment type="similarity">
    <text evidence="2 10">Belongs to the GSP K family.</text>
</comment>
<keyword evidence="7" id="KW-0653">Protein transport</keyword>
<accession>A0A1H9C474</accession>
<dbReference type="Gene3D" id="1.10.40.60">
    <property type="entry name" value="EpsJ-like"/>
    <property type="match status" value="1"/>
</dbReference>
<dbReference type="GO" id="GO:0005886">
    <property type="term" value="C:plasma membrane"/>
    <property type="evidence" value="ECO:0007669"/>
    <property type="project" value="UniProtKB-SubCell"/>
</dbReference>
<dbReference type="RefSeq" id="WP_090206054.1">
    <property type="nucleotide sequence ID" value="NZ_FOFO01000012.1"/>
</dbReference>
<evidence type="ECO:0000256" key="2">
    <source>
        <dbReference type="ARBA" id="ARBA00007246"/>
    </source>
</evidence>
<dbReference type="Pfam" id="PF21687">
    <property type="entry name" value="T2SSK_1st"/>
    <property type="match status" value="1"/>
</dbReference>
<dbReference type="SUPFAM" id="SSF54523">
    <property type="entry name" value="Pili subunits"/>
    <property type="match status" value="1"/>
</dbReference>
<dbReference type="AlphaFoldDB" id="A0A1H9C474"/>
<protein>
    <recommendedName>
        <fullName evidence="10">Type II secretion system protein K</fullName>
    </recommendedName>
</protein>
<dbReference type="OrthoDB" id="9788973at2"/>
<evidence type="ECO:0000256" key="9">
    <source>
        <dbReference type="ARBA" id="ARBA00023136"/>
    </source>
</evidence>
<keyword evidence="15" id="KW-1185">Reference proteome</keyword>
<evidence type="ECO:0000256" key="6">
    <source>
        <dbReference type="ARBA" id="ARBA00022692"/>
    </source>
</evidence>
<dbReference type="PANTHER" id="PTHR38831:SF1">
    <property type="entry name" value="TYPE II SECRETION SYSTEM PROTEIN K-RELATED"/>
    <property type="match status" value="1"/>
</dbReference>
<keyword evidence="5 10" id="KW-0997">Cell inner membrane</keyword>
<keyword evidence="6 12" id="KW-0812">Transmembrane</keyword>
<dbReference type="InterPro" id="IPR005628">
    <property type="entry name" value="GspK"/>
</dbReference>
<evidence type="ECO:0000313" key="14">
    <source>
        <dbReference type="EMBL" id="SEP95884.1"/>
    </source>
</evidence>
<dbReference type="PANTHER" id="PTHR38831">
    <property type="entry name" value="TYPE II SECRETION SYSTEM PROTEIN K"/>
    <property type="match status" value="1"/>
</dbReference>
<dbReference type="InterPro" id="IPR049031">
    <property type="entry name" value="T2SSK_SAM-like_1st"/>
</dbReference>
<evidence type="ECO:0000256" key="5">
    <source>
        <dbReference type="ARBA" id="ARBA00022519"/>
    </source>
</evidence>
<gene>
    <name evidence="14" type="ORF">SAMN05421693_11235</name>
</gene>
<evidence type="ECO:0000256" key="3">
    <source>
        <dbReference type="ARBA" id="ARBA00022448"/>
    </source>
</evidence>
<evidence type="ECO:0000259" key="13">
    <source>
        <dbReference type="Pfam" id="PF21687"/>
    </source>
</evidence>
<evidence type="ECO:0000256" key="12">
    <source>
        <dbReference type="SAM" id="Phobius"/>
    </source>
</evidence>
<evidence type="ECO:0000256" key="7">
    <source>
        <dbReference type="ARBA" id="ARBA00022927"/>
    </source>
</evidence>
<dbReference type="SUPFAM" id="SSF158544">
    <property type="entry name" value="GspK insert domain-like"/>
    <property type="match status" value="1"/>
</dbReference>
<dbReference type="PIRSF" id="PIRSF002786">
    <property type="entry name" value="XcpX"/>
    <property type="match status" value="1"/>
</dbReference>
<evidence type="ECO:0000256" key="11">
    <source>
        <dbReference type="SAM" id="MobiDB-lite"/>
    </source>
</evidence>
<keyword evidence="8 12" id="KW-1133">Transmembrane helix</keyword>
<keyword evidence="3 10" id="KW-0813">Transport</keyword>
<evidence type="ECO:0000313" key="15">
    <source>
        <dbReference type="Proteomes" id="UP000199496"/>
    </source>
</evidence>
<dbReference type="NCBIfam" id="NF037980">
    <property type="entry name" value="T2SS_GspK"/>
    <property type="match status" value="1"/>
</dbReference>
<evidence type="ECO:0000256" key="10">
    <source>
        <dbReference type="PIRNR" id="PIRNR002786"/>
    </source>
</evidence>
<organism evidence="14 15">
    <name type="scientific">Ectothiorhodospira magna</name>
    <dbReference type="NCBI Taxonomy" id="867345"/>
    <lineage>
        <taxon>Bacteria</taxon>
        <taxon>Pseudomonadati</taxon>
        <taxon>Pseudomonadota</taxon>
        <taxon>Gammaproteobacteria</taxon>
        <taxon>Chromatiales</taxon>
        <taxon>Ectothiorhodospiraceae</taxon>
        <taxon>Ectothiorhodospira</taxon>
    </lineage>
</organism>
<keyword evidence="9 10" id="KW-0472">Membrane</keyword>
<proteinExistence type="inferred from homology"/>
<evidence type="ECO:0000256" key="4">
    <source>
        <dbReference type="ARBA" id="ARBA00022475"/>
    </source>
</evidence>
<keyword evidence="4 10" id="KW-1003">Cell membrane</keyword>
<reference evidence="14 15" key="1">
    <citation type="submission" date="2016-10" db="EMBL/GenBank/DDBJ databases">
        <authorList>
            <person name="de Groot N.N."/>
        </authorList>
    </citation>
    <scope>NUCLEOTIDE SEQUENCE [LARGE SCALE GENOMIC DNA]</scope>
    <source>
        <strain evidence="14 15">B7-7</strain>
    </source>
</reference>
<dbReference type="EMBL" id="FOFO01000012">
    <property type="protein sequence ID" value="SEP95884.1"/>
    <property type="molecule type" value="Genomic_DNA"/>
</dbReference>